<evidence type="ECO:0000256" key="1">
    <source>
        <dbReference type="ARBA" id="ARBA00023015"/>
    </source>
</evidence>
<name>A0A2A6REU9_9CHLR</name>
<dbReference type="InterPro" id="IPR013325">
    <property type="entry name" value="RNA_pol_sigma_r2"/>
</dbReference>
<accession>A0A2A6REU9</accession>
<dbReference type="RefSeq" id="WP_097645729.1">
    <property type="nucleotide sequence ID" value="NZ_NQWI01000144.1"/>
</dbReference>
<dbReference type="GO" id="GO:0016987">
    <property type="term" value="F:sigma factor activity"/>
    <property type="evidence" value="ECO:0007669"/>
    <property type="project" value="UniProtKB-KW"/>
</dbReference>
<dbReference type="SUPFAM" id="SSF88946">
    <property type="entry name" value="Sigma2 domain of RNA polymerase sigma factors"/>
    <property type="match status" value="1"/>
</dbReference>
<organism evidence="5 6">
    <name type="scientific">Candidatus Viridilinea mediisalina</name>
    <dbReference type="NCBI Taxonomy" id="2024553"/>
    <lineage>
        <taxon>Bacteria</taxon>
        <taxon>Bacillati</taxon>
        <taxon>Chloroflexota</taxon>
        <taxon>Chloroflexia</taxon>
        <taxon>Chloroflexales</taxon>
        <taxon>Chloroflexineae</taxon>
        <taxon>Oscillochloridaceae</taxon>
        <taxon>Candidatus Viridilinea</taxon>
    </lineage>
</organism>
<dbReference type="Gene3D" id="1.10.1740.10">
    <property type="match status" value="1"/>
</dbReference>
<sequence length="225" mass="26362">MPPQTPDWPPAEWYRRLRDRDPQAWTLLYNKCKSLCHSMLRGWPASELEPDDVAQHVFKEVWEHLDEWDHVQSFSAFVQQRAQWRCKSQMQKALTERHRRVQDRSLSADADERTPLLERLAAPDVIVQSFEQAPEHIEPTKAPVYSALQSCIQQLKPVDQRILALWMQGAQHSEIAPLLIPPRSTNSVQVRFHRMVKNYLPRCLRNNGISETEIIRIWGWKGLAT</sequence>
<dbReference type="Proteomes" id="UP000220527">
    <property type="component" value="Unassembled WGS sequence"/>
</dbReference>
<keyword evidence="2" id="KW-0731">Sigma factor</keyword>
<keyword evidence="6" id="KW-1185">Reference proteome</keyword>
<evidence type="ECO:0000256" key="4">
    <source>
        <dbReference type="ARBA" id="ARBA00023163"/>
    </source>
</evidence>
<dbReference type="InterPro" id="IPR039425">
    <property type="entry name" value="RNA_pol_sigma-70-like"/>
</dbReference>
<reference evidence="6" key="1">
    <citation type="submission" date="2017-08" db="EMBL/GenBank/DDBJ databases">
        <authorList>
            <person name="Grouzdev D.S."/>
            <person name="Gaisin V.A."/>
            <person name="Rysina M.S."/>
            <person name="Gorlenko V.M."/>
        </authorList>
    </citation>
    <scope>NUCLEOTIDE SEQUENCE [LARGE SCALE GENOMIC DNA]</scope>
    <source>
        <strain evidence="6">Kir15-3F</strain>
    </source>
</reference>
<dbReference type="GO" id="GO:0003677">
    <property type="term" value="F:DNA binding"/>
    <property type="evidence" value="ECO:0007669"/>
    <property type="project" value="UniProtKB-KW"/>
</dbReference>
<dbReference type="GO" id="GO:0006352">
    <property type="term" value="P:DNA-templated transcription initiation"/>
    <property type="evidence" value="ECO:0007669"/>
    <property type="project" value="InterPro"/>
</dbReference>
<keyword evidence="3" id="KW-0238">DNA-binding</keyword>
<dbReference type="OrthoDB" id="9780326at2"/>
<gene>
    <name evidence="5" type="ORF">CJ255_19315</name>
</gene>
<evidence type="ECO:0000313" key="5">
    <source>
        <dbReference type="EMBL" id="PDW01354.1"/>
    </source>
</evidence>
<evidence type="ECO:0000256" key="3">
    <source>
        <dbReference type="ARBA" id="ARBA00023125"/>
    </source>
</evidence>
<dbReference type="PANTHER" id="PTHR43133:SF8">
    <property type="entry name" value="RNA POLYMERASE SIGMA FACTOR HI_1459-RELATED"/>
    <property type="match status" value="1"/>
</dbReference>
<evidence type="ECO:0000256" key="2">
    <source>
        <dbReference type="ARBA" id="ARBA00023082"/>
    </source>
</evidence>
<keyword evidence="1" id="KW-0805">Transcription regulation</keyword>
<dbReference type="EMBL" id="NQWI01000144">
    <property type="protein sequence ID" value="PDW01354.1"/>
    <property type="molecule type" value="Genomic_DNA"/>
</dbReference>
<evidence type="ECO:0000313" key="6">
    <source>
        <dbReference type="Proteomes" id="UP000220527"/>
    </source>
</evidence>
<keyword evidence="4" id="KW-0804">Transcription</keyword>
<dbReference type="PANTHER" id="PTHR43133">
    <property type="entry name" value="RNA POLYMERASE ECF-TYPE SIGMA FACTO"/>
    <property type="match status" value="1"/>
</dbReference>
<comment type="caution">
    <text evidence="5">The sequence shown here is derived from an EMBL/GenBank/DDBJ whole genome shotgun (WGS) entry which is preliminary data.</text>
</comment>
<protein>
    <submittedName>
        <fullName evidence="5">Uncharacterized protein</fullName>
    </submittedName>
</protein>
<dbReference type="AlphaFoldDB" id="A0A2A6REU9"/>
<proteinExistence type="predicted"/>